<dbReference type="SUPFAM" id="SSF53041">
    <property type="entry name" value="Resolvase-like"/>
    <property type="match status" value="1"/>
</dbReference>
<accession>A0A0J1FQP2</accession>
<name>A0A0J1FQP2_9FIRM</name>
<dbReference type="Proteomes" id="UP000036356">
    <property type="component" value="Unassembled WGS sequence"/>
</dbReference>
<evidence type="ECO:0000259" key="1">
    <source>
        <dbReference type="PROSITE" id="PS51736"/>
    </source>
</evidence>
<dbReference type="PATRIC" id="fig|476652.3.peg.2562"/>
<feature type="domain" description="Resolvase/invertase-type recombinase catalytic" evidence="1">
    <location>
        <begin position="1"/>
        <end position="75"/>
    </location>
</feature>
<dbReference type="Pfam" id="PF00239">
    <property type="entry name" value="Resolvase"/>
    <property type="match status" value="1"/>
</dbReference>
<dbReference type="InterPro" id="IPR036162">
    <property type="entry name" value="Resolvase-like_N_sf"/>
</dbReference>
<comment type="caution">
    <text evidence="2">The sequence shown here is derived from an EMBL/GenBank/DDBJ whole genome shotgun (WGS) entry which is preliminary data.</text>
</comment>
<dbReference type="Gene3D" id="3.40.50.1390">
    <property type="entry name" value="Resolvase, N-terminal catalytic domain"/>
    <property type="match status" value="1"/>
</dbReference>
<sequence>MIDECMAGRIDMVITKSISRFARNTLDTLKYVRQLKEKGVAIFFEKESVNTLDSKGEFLITLLGSLAQESGTTVR</sequence>
<dbReference type="GO" id="GO:0003677">
    <property type="term" value="F:DNA binding"/>
    <property type="evidence" value="ECO:0007669"/>
    <property type="project" value="InterPro"/>
</dbReference>
<dbReference type="CDD" id="cd00338">
    <property type="entry name" value="Ser_Recombinase"/>
    <property type="match status" value="1"/>
</dbReference>
<dbReference type="EMBL" id="LDZY01000007">
    <property type="protein sequence ID" value="KLU65825.1"/>
    <property type="molecule type" value="Genomic_DNA"/>
</dbReference>
<gene>
    <name evidence="2" type="ORF">DEAC_c24550</name>
</gene>
<evidence type="ECO:0000313" key="3">
    <source>
        <dbReference type="Proteomes" id="UP000036356"/>
    </source>
</evidence>
<reference evidence="2 3" key="1">
    <citation type="submission" date="2015-06" db="EMBL/GenBank/DDBJ databases">
        <title>Draft genome of the moderately acidophilic sulfate reducer Candidatus Desulfosporosinus acididurans strain M1.</title>
        <authorList>
            <person name="Poehlein A."/>
            <person name="Petzsch P."/>
            <person name="Johnson B.D."/>
            <person name="Schloemann M."/>
            <person name="Daniel R."/>
            <person name="Muehling M."/>
        </authorList>
    </citation>
    <scope>NUCLEOTIDE SEQUENCE [LARGE SCALE GENOMIC DNA]</scope>
    <source>
        <strain evidence="2 3">M1</strain>
    </source>
</reference>
<dbReference type="InterPro" id="IPR006119">
    <property type="entry name" value="Resolv_N"/>
</dbReference>
<dbReference type="PROSITE" id="PS51736">
    <property type="entry name" value="RECOMBINASES_3"/>
    <property type="match status" value="1"/>
</dbReference>
<dbReference type="AlphaFoldDB" id="A0A0J1FQP2"/>
<evidence type="ECO:0000313" key="2">
    <source>
        <dbReference type="EMBL" id="KLU65825.1"/>
    </source>
</evidence>
<dbReference type="GO" id="GO:0000150">
    <property type="term" value="F:DNA strand exchange activity"/>
    <property type="evidence" value="ECO:0007669"/>
    <property type="project" value="InterPro"/>
</dbReference>
<proteinExistence type="predicted"/>
<keyword evidence="3" id="KW-1185">Reference proteome</keyword>
<dbReference type="STRING" id="476652.DEAC_c24550"/>
<organism evidence="2 3">
    <name type="scientific">Desulfosporosinus acididurans</name>
    <dbReference type="NCBI Taxonomy" id="476652"/>
    <lineage>
        <taxon>Bacteria</taxon>
        <taxon>Bacillati</taxon>
        <taxon>Bacillota</taxon>
        <taxon>Clostridia</taxon>
        <taxon>Eubacteriales</taxon>
        <taxon>Desulfitobacteriaceae</taxon>
        <taxon>Desulfosporosinus</taxon>
    </lineage>
</organism>
<protein>
    <recommendedName>
        <fullName evidence="1">Resolvase/invertase-type recombinase catalytic domain-containing protein</fullName>
    </recommendedName>
</protein>